<organism evidence="1 2">
    <name type="scientific">Rhizophagus irregularis</name>
    <dbReference type="NCBI Taxonomy" id="588596"/>
    <lineage>
        <taxon>Eukaryota</taxon>
        <taxon>Fungi</taxon>
        <taxon>Fungi incertae sedis</taxon>
        <taxon>Mucoromycota</taxon>
        <taxon>Glomeromycotina</taxon>
        <taxon>Glomeromycetes</taxon>
        <taxon>Glomerales</taxon>
        <taxon>Glomeraceae</taxon>
        <taxon>Rhizophagus</taxon>
    </lineage>
</organism>
<gene>
    <name evidence="1" type="ORF">RhiirA4_411631</name>
</gene>
<dbReference type="VEuPathDB" id="FungiDB:FUN_003267"/>
<evidence type="ECO:0000313" key="2">
    <source>
        <dbReference type="Proteomes" id="UP000234323"/>
    </source>
</evidence>
<accession>A0A2I1HEL7</accession>
<dbReference type="VEuPathDB" id="FungiDB:RhiirFUN_023624"/>
<evidence type="ECO:0000313" key="1">
    <source>
        <dbReference type="EMBL" id="PKY57333.1"/>
    </source>
</evidence>
<name>A0A2I1HEL7_9GLOM</name>
<sequence>MTYKMDKSNPLENWNVPDFEKEYATKYSHENQTLVKAKSLLESSLNRLEEYLNIEITGMKDEIRIPFLAQRWNGFQKELNNFLASPRKFGDIFTEKMKTPYVVDKGKGALSFSNTPKQCLTLNQGKTHVAIGFVDLDLLLRARFVQNKNSVEQPNKFIGYESSVYAVAKTNVIKEMMMEKAPIRSIIEVWTSTVWTRETLKHFENAVKIVLQYENAPNNKPPNPTKKELHPKVRSLISHWNESVGNPKSRQEAHELWVKTFNSENGIFSVVANLIESRDRVQAARHILTGEFPLMDDQQKNNLIASITMFNCNDEINPHSTSECMFQMMPMDAILPKNKQNSVSIEIYLHHQTVTSNDNSELLTSIRKLDPWTMSWSNICDYSYAPVFHKLLQACSGNDTVHVMTSMSWVTEVFGAHILEHESKYRREIYDNAQKIISTTGKSIDPSGYFRYDKIIMNPCQIGSIGAASGVKESWKNYFFKGQDLNVGEVSFVPYAQTHKTHTLLNICYRYTFNKDINVHTEITS</sequence>
<reference evidence="1 2" key="1">
    <citation type="submission" date="2015-10" db="EMBL/GenBank/DDBJ databases">
        <title>Genome analyses suggest a sexual origin of heterokaryosis in a supposedly ancient asexual fungus.</title>
        <authorList>
            <person name="Ropars J."/>
            <person name="Sedzielewska K."/>
            <person name="Noel J."/>
            <person name="Charron P."/>
            <person name="Farinelli L."/>
            <person name="Marton T."/>
            <person name="Kruger M."/>
            <person name="Pelin A."/>
            <person name="Brachmann A."/>
            <person name="Corradi N."/>
        </authorList>
    </citation>
    <scope>NUCLEOTIDE SEQUENCE [LARGE SCALE GENOMIC DNA]</scope>
    <source>
        <strain evidence="1 2">A4</strain>
    </source>
</reference>
<protein>
    <submittedName>
        <fullName evidence="1">Uncharacterized protein</fullName>
    </submittedName>
</protein>
<dbReference type="AlphaFoldDB" id="A0A2I1HEL7"/>
<keyword evidence="2" id="KW-1185">Reference proteome</keyword>
<comment type="caution">
    <text evidence="1">The sequence shown here is derived from an EMBL/GenBank/DDBJ whole genome shotgun (WGS) entry which is preliminary data.</text>
</comment>
<dbReference type="VEuPathDB" id="FungiDB:RhiirA1_411158"/>
<dbReference type="Proteomes" id="UP000234323">
    <property type="component" value="Unassembled WGS sequence"/>
</dbReference>
<dbReference type="EMBL" id="LLXI01002513">
    <property type="protein sequence ID" value="PKY57333.1"/>
    <property type="molecule type" value="Genomic_DNA"/>
</dbReference>
<proteinExistence type="predicted"/>